<dbReference type="SFLD" id="SFLDS00028">
    <property type="entry name" value="Proline_Racemase"/>
    <property type="match status" value="1"/>
</dbReference>
<dbReference type="AlphaFoldDB" id="A0A5B8R9T5"/>
<keyword evidence="2" id="KW-0456">Lyase</keyword>
<name>A0A5B8R9T5_9ZZZZ</name>
<reference evidence="2" key="1">
    <citation type="submission" date="2019-06" db="EMBL/GenBank/DDBJ databases">
        <authorList>
            <person name="Murdoch R.W."/>
            <person name="Fathepure B."/>
        </authorList>
    </citation>
    <scope>NUCLEOTIDE SEQUENCE</scope>
</reference>
<dbReference type="Pfam" id="PF05544">
    <property type="entry name" value="Pro_racemase"/>
    <property type="match status" value="1"/>
</dbReference>
<evidence type="ECO:0000256" key="1">
    <source>
        <dbReference type="ARBA" id="ARBA00007529"/>
    </source>
</evidence>
<evidence type="ECO:0000313" key="2">
    <source>
        <dbReference type="EMBL" id="QEA05486.1"/>
    </source>
</evidence>
<dbReference type="EC" id="4.2.1.77" evidence="2"/>
<organism evidence="2">
    <name type="scientific">uncultured organism</name>
    <dbReference type="NCBI Taxonomy" id="155900"/>
    <lineage>
        <taxon>unclassified sequences</taxon>
        <taxon>environmental samples</taxon>
    </lineage>
</organism>
<dbReference type="SUPFAM" id="SSF54506">
    <property type="entry name" value="Diaminopimelate epimerase-like"/>
    <property type="match status" value="1"/>
</dbReference>
<protein>
    <submittedName>
        <fullName evidence="2">Trans-3-hydroxy-L-proline dehydratase</fullName>
        <ecNumber evidence="2">4.2.1.77</ecNumber>
    </submittedName>
</protein>
<accession>A0A5B8R9T5</accession>
<dbReference type="PANTHER" id="PTHR33442">
    <property type="entry name" value="TRANS-3-HYDROXY-L-PROLINE DEHYDRATASE"/>
    <property type="match status" value="1"/>
</dbReference>
<dbReference type="Gene3D" id="3.10.310.10">
    <property type="entry name" value="Diaminopimelate Epimerase, Chain A, domain 1"/>
    <property type="match status" value="2"/>
</dbReference>
<comment type="similarity">
    <text evidence="1">Belongs to the proline racemase family.</text>
</comment>
<sequence length="341" mass="35943">MAEKTAYTVVDMHTAGEPVRIFTGGLPELAGETLLDRRRDAMDHHDHVRRRLMLEPRGHADMYGVWPTRASHPDAAMAVLFTHNEGYSTMCGHATIALGRYAVDQGLVTLGPDGADFVLECPCGPVTVHVHADADGAPGDVSFDSVPAFASHLDADVTVPEYGRIAVDVAYGGAFYVIVPASRLGLDLFATPYEQLLHAARAMTAAAREQLSVSHPDADDLGFIYGTILTDDVPPSSEAPSHNVCIFGGGQVDRSPTGSGVTARLALAHARGLIEPGQTRTFRGIAGVDFTAAVRGAAADGSVVVTVGGRGHYVGEARFVVEAGDPLADGVALPDELWGRR</sequence>
<dbReference type="PIRSF" id="PIRSF029792">
    <property type="entry name" value="Pro_racemase"/>
    <property type="match status" value="1"/>
</dbReference>
<gene>
    <name evidence="2" type="primary">lhpH</name>
    <name evidence="2" type="ORF">KBTEX_01809</name>
</gene>
<dbReference type="FunFam" id="3.10.310.10:FF:000003">
    <property type="entry name" value="Proline racemase"/>
    <property type="match status" value="1"/>
</dbReference>
<dbReference type="InterPro" id="IPR008794">
    <property type="entry name" value="Pro_racemase_fam"/>
</dbReference>
<proteinExistence type="inferred from homology"/>
<dbReference type="GO" id="GO:0050346">
    <property type="term" value="F:trans-L-3-hydroxyproline dehydratase activity"/>
    <property type="evidence" value="ECO:0007669"/>
    <property type="project" value="UniProtKB-EC"/>
</dbReference>
<dbReference type="EMBL" id="MN079102">
    <property type="protein sequence ID" value="QEA05486.1"/>
    <property type="molecule type" value="Genomic_DNA"/>
</dbReference>
<dbReference type="PANTHER" id="PTHR33442:SF1">
    <property type="entry name" value="TRANS-3-HYDROXY-L-PROLINE DEHYDRATASE"/>
    <property type="match status" value="1"/>
</dbReference>